<proteinExistence type="predicted"/>
<comment type="caution">
    <text evidence="2">The sequence shown here is derived from an EMBL/GenBank/DDBJ whole genome shotgun (WGS) entry which is preliminary data.</text>
</comment>
<dbReference type="RefSeq" id="WP_065133867.1">
    <property type="nucleotide sequence ID" value="NZ_MAEM01000243.1"/>
</dbReference>
<evidence type="ECO:0000256" key="1">
    <source>
        <dbReference type="SAM" id="MobiDB-lite"/>
    </source>
</evidence>
<dbReference type="AlphaFoldDB" id="A0A1A6BHQ2"/>
<feature type="compositionally biased region" description="Low complexity" evidence="1">
    <location>
        <begin position="333"/>
        <end position="349"/>
    </location>
</feature>
<feature type="region of interest" description="Disordered" evidence="1">
    <location>
        <begin position="267"/>
        <end position="349"/>
    </location>
</feature>
<protein>
    <submittedName>
        <fullName evidence="2">Uncharacterized protein</fullName>
    </submittedName>
</protein>
<evidence type="ECO:0000313" key="3">
    <source>
        <dbReference type="Proteomes" id="UP000093757"/>
    </source>
</evidence>
<organism evidence="2 3">
    <name type="scientific">Mycobacterium gordonae</name>
    <dbReference type="NCBI Taxonomy" id="1778"/>
    <lineage>
        <taxon>Bacteria</taxon>
        <taxon>Bacillati</taxon>
        <taxon>Actinomycetota</taxon>
        <taxon>Actinomycetes</taxon>
        <taxon>Mycobacteriales</taxon>
        <taxon>Mycobacteriaceae</taxon>
        <taxon>Mycobacterium</taxon>
    </lineage>
</organism>
<name>A0A1A6BHQ2_MYCGO</name>
<gene>
    <name evidence="2" type="ORF">A9W98_17900</name>
</gene>
<evidence type="ECO:0000313" key="2">
    <source>
        <dbReference type="EMBL" id="OBS01858.1"/>
    </source>
</evidence>
<accession>A0A1A6BHQ2</accession>
<sequence length="458" mass="49634">MTSTVQRYQPPTNGARANISQATAVEQTRAIADVQAAVTVAQNCPRDMAEAEREMEYVCSRLDMAEQAFYQVTNRGSGPSVHLMRELARIWGNVDYGVKELARNDEKGESEVLATCWDMQKNTRSSRTFIVPHQRMRQGSRVDLVDLTDIYLNNQNVGARAVRECIQTILPRWFTEKAQDICRGTLEHGEGEPLRDRIETMVTWFRDKVGVSQQQLEARLGRKRGAWTAEDVAQMKIAGKSIMAGEANRDELFPPVAAEIVTAPCEADAADEQPKLKGKVKSAAPEPEQHSPSAEAADPGQGGENDASQGAEPPSGAEPQADSRDQNPPPPAADAAPGAPTANTPGQTDRVAKALAKAAKGGIPAASRRDLADDITKLLDEGGCRNDSDRLVALAQMHGSCHREIDPAVLTDTDLKKIRDTLAAWYQLGTLADMVGQILDAADMKAESGEQQTLDGTN</sequence>
<dbReference type="Proteomes" id="UP000093757">
    <property type="component" value="Unassembled WGS sequence"/>
</dbReference>
<reference evidence="2 3" key="1">
    <citation type="submission" date="2016-06" db="EMBL/GenBank/DDBJ databases">
        <authorList>
            <person name="Kjaerup R.B."/>
            <person name="Dalgaard T.S."/>
            <person name="Juul-Madsen H.R."/>
        </authorList>
    </citation>
    <scope>NUCLEOTIDE SEQUENCE [LARGE SCALE GENOMIC DNA]</scope>
    <source>
        <strain evidence="2 3">1245752.6</strain>
    </source>
</reference>
<dbReference type="EMBL" id="MAEM01000243">
    <property type="protein sequence ID" value="OBS01858.1"/>
    <property type="molecule type" value="Genomic_DNA"/>
</dbReference>